<dbReference type="Proteomes" id="UP000054279">
    <property type="component" value="Unassembled WGS sequence"/>
</dbReference>
<protein>
    <submittedName>
        <fullName evidence="1">Unplaced genomic scaffold SPHSTscaffold_83, whole genome shotgun sequence</fullName>
    </submittedName>
</protein>
<reference evidence="1 2" key="1">
    <citation type="submission" date="2014-06" db="EMBL/GenBank/DDBJ databases">
        <title>Evolutionary Origins and Diversification of the Mycorrhizal Mutualists.</title>
        <authorList>
            <consortium name="DOE Joint Genome Institute"/>
            <consortium name="Mycorrhizal Genomics Consortium"/>
            <person name="Kohler A."/>
            <person name="Kuo A."/>
            <person name="Nagy L.G."/>
            <person name="Floudas D."/>
            <person name="Copeland A."/>
            <person name="Barry K.W."/>
            <person name="Cichocki N."/>
            <person name="Veneault-Fourrey C."/>
            <person name="LaButti K."/>
            <person name="Lindquist E.A."/>
            <person name="Lipzen A."/>
            <person name="Lundell T."/>
            <person name="Morin E."/>
            <person name="Murat C."/>
            <person name="Riley R."/>
            <person name="Ohm R."/>
            <person name="Sun H."/>
            <person name="Tunlid A."/>
            <person name="Henrissat B."/>
            <person name="Grigoriev I.V."/>
            <person name="Hibbett D.S."/>
            <person name="Martin F."/>
        </authorList>
    </citation>
    <scope>NUCLEOTIDE SEQUENCE [LARGE SCALE GENOMIC DNA]</scope>
    <source>
        <strain evidence="1 2">SS14</strain>
    </source>
</reference>
<name>A0A0C9UV23_SPHS4</name>
<dbReference type="EMBL" id="KN837158">
    <property type="protein sequence ID" value="KIJ38699.1"/>
    <property type="molecule type" value="Genomic_DNA"/>
</dbReference>
<proteinExistence type="predicted"/>
<dbReference type="AlphaFoldDB" id="A0A0C9UV23"/>
<organism evidence="1 2">
    <name type="scientific">Sphaerobolus stellatus (strain SS14)</name>
    <dbReference type="NCBI Taxonomy" id="990650"/>
    <lineage>
        <taxon>Eukaryota</taxon>
        <taxon>Fungi</taxon>
        <taxon>Dikarya</taxon>
        <taxon>Basidiomycota</taxon>
        <taxon>Agaricomycotina</taxon>
        <taxon>Agaricomycetes</taxon>
        <taxon>Phallomycetidae</taxon>
        <taxon>Geastrales</taxon>
        <taxon>Sphaerobolaceae</taxon>
        <taxon>Sphaerobolus</taxon>
    </lineage>
</organism>
<accession>A0A0C9UV23</accession>
<evidence type="ECO:0000313" key="2">
    <source>
        <dbReference type="Proteomes" id="UP000054279"/>
    </source>
</evidence>
<evidence type="ECO:0000313" key="1">
    <source>
        <dbReference type="EMBL" id="KIJ38699.1"/>
    </source>
</evidence>
<dbReference type="HOGENOM" id="CLU_1046525_0_0_1"/>
<keyword evidence="2" id="KW-1185">Reference proteome</keyword>
<gene>
    <name evidence="1" type="ORF">M422DRAFT_258569</name>
</gene>
<sequence length="266" mass="30494">MQGNIIVSPACLPHQRARVNIATPIFFLRDNHVMSARIQPPYYSLTVFRCTCVRTQRDLLASNSFKRFDMHDTPPALLAAFRGLERTDGDSIVFDLPQRKKYTLPDIYQRAFEEYNERKKTMSSPRALGHHYHCRAVRVAQLRKVGKKYAIWRHSRAWNERSVIIDSRSLIAIELKLVSLLGFALTTSDVSTFMSLLELAFSKDSELRGLHVGHPALNTVVGDAKFTCLLCDTARTFPYSAMTMHLKAPPHCVYYASHYHFFQISK</sequence>